<dbReference type="EMBL" id="JBANMG010000008">
    <property type="protein sequence ID" value="KAK6949760.1"/>
    <property type="molecule type" value="Genomic_DNA"/>
</dbReference>
<proteinExistence type="predicted"/>
<reference evidence="9 10" key="1">
    <citation type="journal article" date="2024" name="Front Chem Biol">
        <title>Unveiling the potential of Daldinia eschscholtzii MFLUCC 19-0629 through bioactivity and bioinformatics studies for enhanced sustainable agriculture production.</title>
        <authorList>
            <person name="Brooks S."/>
            <person name="Weaver J.A."/>
            <person name="Klomchit A."/>
            <person name="Alharthi S.A."/>
            <person name="Onlamun T."/>
            <person name="Nurani R."/>
            <person name="Vong T.K."/>
            <person name="Alberti F."/>
            <person name="Greco C."/>
        </authorList>
    </citation>
    <scope>NUCLEOTIDE SEQUENCE [LARGE SCALE GENOMIC DNA]</scope>
    <source>
        <strain evidence="9">MFLUCC 19-0629</strain>
    </source>
</reference>
<accession>A0AAX6MAU0</accession>
<dbReference type="InterPro" id="IPR011330">
    <property type="entry name" value="Glyco_hydro/deAcase_b/a-brl"/>
</dbReference>
<evidence type="ECO:0000256" key="6">
    <source>
        <dbReference type="ARBA" id="ARBA00023285"/>
    </source>
</evidence>
<keyword evidence="4" id="KW-0378">Hydrolase</keyword>
<name>A0AAX6MAU0_9PEZI</name>
<evidence type="ECO:0000256" key="2">
    <source>
        <dbReference type="ARBA" id="ARBA00022723"/>
    </source>
</evidence>
<evidence type="ECO:0000313" key="10">
    <source>
        <dbReference type="Proteomes" id="UP001369815"/>
    </source>
</evidence>
<feature type="domain" description="NodB homology" evidence="8">
    <location>
        <begin position="89"/>
        <end position="283"/>
    </location>
</feature>
<keyword evidence="2" id="KW-0479">Metal-binding</keyword>
<dbReference type="CDD" id="cd10951">
    <property type="entry name" value="CE4_ClCDA_like"/>
    <property type="match status" value="1"/>
</dbReference>
<evidence type="ECO:0000256" key="3">
    <source>
        <dbReference type="ARBA" id="ARBA00022729"/>
    </source>
</evidence>
<comment type="cofactor">
    <cofactor evidence="1">
        <name>Co(2+)</name>
        <dbReference type="ChEBI" id="CHEBI:48828"/>
    </cofactor>
</comment>
<dbReference type="PANTHER" id="PTHR46471">
    <property type="entry name" value="CHITIN DEACETYLASE"/>
    <property type="match status" value="1"/>
</dbReference>
<evidence type="ECO:0000259" key="8">
    <source>
        <dbReference type="PROSITE" id="PS51677"/>
    </source>
</evidence>
<keyword evidence="10" id="KW-1185">Reference proteome</keyword>
<dbReference type="PANTHER" id="PTHR46471:SF2">
    <property type="entry name" value="CHITIN DEACETYLASE-RELATED"/>
    <property type="match status" value="1"/>
</dbReference>
<dbReference type="Gene3D" id="3.20.20.370">
    <property type="entry name" value="Glycoside hydrolase/deacetylase"/>
    <property type="match status" value="1"/>
</dbReference>
<dbReference type="GO" id="GO:0046872">
    <property type="term" value="F:metal ion binding"/>
    <property type="evidence" value="ECO:0007669"/>
    <property type="project" value="UniProtKB-KW"/>
</dbReference>
<keyword evidence="7" id="KW-1133">Transmembrane helix</keyword>
<gene>
    <name evidence="9" type="ORF">Daesc_008081</name>
</gene>
<sequence length="305" mass="34800">MEFKKNIKRFTLYAISTILTLGILVLTVLGFISIGTKPGKGHGIFRKSLPISSQVDLSPPKGTPLFNMSRPHIGDVPYGQAIFSCANPGQVALTFDDGPYFWTSQIVGLLDDLNIKATFFVTGNNLDINRRIDQDQEYQYLLRRMRLNGHQIASHSWTHRHLEDIGREGRFQEMVYNEMALRTATGAPPSYMRPPYGEWRDADEMRDLGALGYHVIMYNLDTKDYKHDTEHDIDVSIGRFNDALREDGRGSYIVLAHDVHKWTALKLVPAMVNTLLSRGYKAVTVGECLNDDEFNWYRDPFDVEH</sequence>
<dbReference type="InterPro" id="IPR002509">
    <property type="entry name" value="NODB_dom"/>
</dbReference>
<evidence type="ECO:0000313" key="9">
    <source>
        <dbReference type="EMBL" id="KAK6949760.1"/>
    </source>
</evidence>
<protein>
    <recommendedName>
        <fullName evidence="8">NodB homology domain-containing protein</fullName>
    </recommendedName>
</protein>
<dbReference type="AlphaFoldDB" id="A0AAX6MAU0"/>
<feature type="transmembrane region" description="Helical" evidence="7">
    <location>
        <begin position="12"/>
        <end position="34"/>
    </location>
</feature>
<keyword evidence="7" id="KW-0472">Membrane</keyword>
<comment type="caution">
    <text evidence="9">The sequence shown here is derived from an EMBL/GenBank/DDBJ whole genome shotgun (WGS) entry which is preliminary data.</text>
</comment>
<evidence type="ECO:0000256" key="5">
    <source>
        <dbReference type="ARBA" id="ARBA00023277"/>
    </source>
</evidence>
<evidence type="ECO:0000256" key="7">
    <source>
        <dbReference type="SAM" id="Phobius"/>
    </source>
</evidence>
<keyword evidence="5" id="KW-0119">Carbohydrate metabolism</keyword>
<keyword evidence="6" id="KW-0170">Cobalt</keyword>
<dbReference type="GO" id="GO:0005975">
    <property type="term" value="P:carbohydrate metabolic process"/>
    <property type="evidence" value="ECO:0007669"/>
    <property type="project" value="InterPro"/>
</dbReference>
<evidence type="ECO:0000256" key="4">
    <source>
        <dbReference type="ARBA" id="ARBA00022801"/>
    </source>
</evidence>
<dbReference type="Proteomes" id="UP001369815">
    <property type="component" value="Unassembled WGS sequence"/>
</dbReference>
<dbReference type="PROSITE" id="PS51677">
    <property type="entry name" value="NODB"/>
    <property type="match status" value="1"/>
</dbReference>
<dbReference type="SUPFAM" id="SSF88713">
    <property type="entry name" value="Glycoside hydrolase/deacetylase"/>
    <property type="match status" value="1"/>
</dbReference>
<dbReference type="GO" id="GO:0016810">
    <property type="term" value="F:hydrolase activity, acting on carbon-nitrogen (but not peptide) bonds"/>
    <property type="evidence" value="ECO:0007669"/>
    <property type="project" value="InterPro"/>
</dbReference>
<organism evidence="9 10">
    <name type="scientific">Daldinia eschscholtzii</name>
    <dbReference type="NCBI Taxonomy" id="292717"/>
    <lineage>
        <taxon>Eukaryota</taxon>
        <taxon>Fungi</taxon>
        <taxon>Dikarya</taxon>
        <taxon>Ascomycota</taxon>
        <taxon>Pezizomycotina</taxon>
        <taxon>Sordariomycetes</taxon>
        <taxon>Xylariomycetidae</taxon>
        <taxon>Xylariales</taxon>
        <taxon>Hypoxylaceae</taxon>
        <taxon>Daldinia</taxon>
    </lineage>
</organism>
<keyword evidence="3" id="KW-0732">Signal</keyword>
<keyword evidence="7" id="KW-0812">Transmembrane</keyword>
<evidence type="ECO:0000256" key="1">
    <source>
        <dbReference type="ARBA" id="ARBA00001941"/>
    </source>
</evidence>
<dbReference type="Pfam" id="PF01522">
    <property type="entry name" value="Polysacc_deac_1"/>
    <property type="match status" value="1"/>
</dbReference>